<gene>
    <name evidence="1" type="ORF">APECO1_2692</name>
</gene>
<dbReference type="KEGG" id="ecv:APECO1_2692"/>
<dbReference type="Proteomes" id="UP000008216">
    <property type="component" value="Chromosome"/>
</dbReference>
<name>A0A0H2Z4L5_ECOK1</name>
<evidence type="ECO:0000313" key="1">
    <source>
        <dbReference type="EMBL" id="ABJ03241.1"/>
    </source>
</evidence>
<protein>
    <submittedName>
        <fullName evidence="1">Uncharacterized protein</fullName>
    </submittedName>
</protein>
<keyword evidence="2" id="KW-1185">Reference proteome</keyword>
<evidence type="ECO:0000313" key="2">
    <source>
        <dbReference type="Proteomes" id="UP000008216"/>
    </source>
</evidence>
<dbReference type="AlphaFoldDB" id="A0A0H2Z4L5"/>
<accession>A0A0H2Z4L5</accession>
<dbReference type="HOGENOM" id="CLU_1934710_0_0_6"/>
<proteinExistence type="predicted"/>
<organism evidence="1 2">
    <name type="scientific">Escherichia coli O1:K1 / APEC</name>
    <dbReference type="NCBI Taxonomy" id="405955"/>
    <lineage>
        <taxon>Bacteria</taxon>
        <taxon>Pseudomonadati</taxon>
        <taxon>Pseudomonadota</taxon>
        <taxon>Gammaproteobacteria</taxon>
        <taxon>Enterobacterales</taxon>
        <taxon>Enterobacteriaceae</taxon>
        <taxon>Escherichia</taxon>
    </lineage>
</organism>
<reference evidence="1 2" key="1">
    <citation type="journal article" date="2007" name="J. Bacteriol.">
        <title>The genome sequence of avian pathogenic Escherichia coli strain O1:K1:H7 shares strong similarities with human extraintestinal pathogenic E. coli genomes.</title>
        <authorList>
            <person name="Johnson T.J."/>
            <person name="Kariyawasam S."/>
            <person name="Wannemuehler Y."/>
            <person name="Mangiamele P."/>
            <person name="Johnson S.J."/>
            <person name="Doetkott C."/>
            <person name="Skyberg J.A."/>
            <person name="Lynne A.M."/>
            <person name="Johnson J.R."/>
            <person name="Nolan L.K."/>
        </authorList>
    </citation>
    <scope>NUCLEOTIDE SEQUENCE [LARGE SCALE GENOMIC DNA]</scope>
    <source>
        <strain evidence="1">APEC O1</strain>
    </source>
</reference>
<dbReference type="EMBL" id="CP000468">
    <property type="protein sequence ID" value="ABJ03241.1"/>
    <property type="molecule type" value="Genomic_DNA"/>
</dbReference>
<sequence length="130" mass="15083">MTHAGRPVFSDGAPEHEIPLRQVSVEELFQLTFRQCAHFGCRHFTVFEQQQSRDTTDAIFRRSARVLIDVQFCNGQFALIFVSDFIQNRGDHFARTAPLCPEIDEDRPVRFEYIRVKTVVSQVNNFIAHI</sequence>